<evidence type="ECO:0000313" key="10">
    <source>
        <dbReference type="EMBL" id="KFC07677.1"/>
    </source>
</evidence>
<evidence type="ECO:0000256" key="4">
    <source>
        <dbReference type="ARBA" id="ARBA00022741"/>
    </source>
</evidence>
<dbReference type="SUPFAM" id="SSF52540">
    <property type="entry name" value="P-loop containing nucleoside triphosphate hydrolases"/>
    <property type="match status" value="1"/>
</dbReference>
<comment type="catalytic activity">
    <reaction evidence="8">
        <text>3'-dephospho-CoA + ATP = ADP + CoA + H(+)</text>
        <dbReference type="Rhea" id="RHEA:18245"/>
        <dbReference type="ChEBI" id="CHEBI:15378"/>
        <dbReference type="ChEBI" id="CHEBI:30616"/>
        <dbReference type="ChEBI" id="CHEBI:57287"/>
        <dbReference type="ChEBI" id="CHEBI:57328"/>
        <dbReference type="ChEBI" id="CHEBI:456216"/>
        <dbReference type="EC" id="2.7.1.24"/>
    </reaction>
</comment>
<accession>A0A085ABT2</accession>
<evidence type="ECO:0000256" key="6">
    <source>
        <dbReference type="ARBA" id="ARBA00022840"/>
    </source>
</evidence>
<comment type="similarity">
    <text evidence="1 8">Belongs to the CoaE family.</text>
</comment>
<dbReference type="EMBL" id="JMTB01000059">
    <property type="protein sequence ID" value="KFC07677.1"/>
    <property type="molecule type" value="Genomic_DNA"/>
</dbReference>
<protein>
    <recommendedName>
        <fullName evidence="8 9">Dephospho-CoA kinase</fullName>
        <ecNumber evidence="8 9">2.7.1.24</ecNumber>
    </recommendedName>
    <alternativeName>
        <fullName evidence="8">Dephosphocoenzyme A kinase</fullName>
    </alternativeName>
</protein>
<dbReference type="GO" id="GO:0015937">
    <property type="term" value="P:coenzyme A biosynthetic process"/>
    <property type="evidence" value="ECO:0007669"/>
    <property type="project" value="UniProtKB-UniRule"/>
</dbReference>
<keyword evidence="6 8" id="KW-0067">ATP-binding</keyword>
<dbReference type="UniPathway" id="UPA00241">
    <property type="reaction ID" value="UER00356"/>
</dbReference>
<evidence type="ECO:0000313" key="11">
    <source>
        <dbReference type="Proteomes" id="UP000028630"/>
    </source>
</evidence>
<organism evidence="10 11">
    <name type="scientific">Trabulsiella guamensis ATCC 49490</name>
    <dbReference type="NCBI Taxonomy" id="1005994"/>
    <lineage>
        <taxon>Bacteria</taxon>
        <taxon>Pseudomonadati</taxon>
        <taxon>Pseudomonadota</taxon>
        <taxon>Gammaproteobacteria</taxon>
        <taxon>Enterobacterales</taxon>
        <taxon>Enterobacteriaceae</taxon>
        <taxon>Trabulsiella</taxon>
    </lineage>
</organism>
<dbReference type="eggNOG" id="COG0237">
    <property type="taxonomic scope" value="Bacteria"/>
</dbReference>
<name>A0A085ABT2_9ENTR</name>
<dbReference type="Gene3D" id="3.40.50.300">
    <property type="entry name" value="P-loop containing nucleotide triphosphate hydrolases"/>
    <property type="match status" value="1"/>
</dbReference>
<evidence type="ECO:0000256" key="9">
    <source>
        <dbReference type="NCBIfam" id="TIGR00152"/>
    </source>
</evidence>
<dbReference type="PANTHER" id="PTHR10695">
    <property type="entry name" value="DEPHOSPHO-COA KINASE-RELATED"/>
    <property type="match status" value="1"/>
</dbReference>
<dbReference type="PROSITE" id="PS51219">
    <property type="entry name" value="DPCK"/>
    <property type="match status" value="1"/>
</dbReference>
<dbReference type="InterPro" id="IPR027417">
    <property type="entry name" value="P-loop_NTPase"/>
</dbReference>
<dbReference type="NCBIfam" id="TIGR00152">
    <property type="entry name" value="dephospho-CoA kinase"/>
    <property type="match status" value="1"/>
</dbReference>
<comment type="pathway">
    <text evidence="8">Cofactor biosynthesis; coenzyme A biosynthesis; CoA from (R)-pantothenate: step 5/5.</text>
</comment>
<dbReference type="GO" id="GO:0005737">
    <property type="term" value="C:cytoplasm"/>
    <property type="evidence" value="ECO:0007669"/>
    <property type="project" value="UniProtKB-SubCell"/>
</dbReference>
<evidence type="ECO:0000256" key="1">
    <source>
        <dbReference type="ARBA" id="ARBA00009018"/>
    </source>
</evidence>
<dbReference type="GO" id="GO:0004140">
    <property type="term" value="F:dephospho-CoA kinase activity"/>
    <property type="evidence" value="ECO:0007669"/>
    <property type="project" value="UniProtKB-UniRule"/>
</dbReference>
<dbReference type="EC" id="2.7.1.24" evidence="8 9"/>
<proteinExistence type="inferred from homology"/>
<evidence type="ECO:0000256" key="3">
    <source>
        <dbReference type="ARBA" id="ARBA00022679"/>
    </source>
</evidence>
<keyword evidence="5 8" id="KW-0418">Kinase</keyword>
<gene>
    <name evidence="8 10" type="primary">coaE</name>
    <name evidence="10" type="ORF">GTGU_01637</name>
</gene>
<reference evidence="11" key="1">
    <citation type="submission" date="2014-05" db="EMBL/GenBank/DDBJ databases">
        <title>ATOL: Assembling a taxonomically balanced genome-scale reconstruction of the evolutionary history of the Enterobacteriaceae.</title>
        <authorList>
            <person name="Plunkett G. III"/>
            <person name="Neeno-Eckwall E.C."/>
            <person name="Glasner J.D."/>
            <person name="Perna N.T."/>
        </authorList>
    </citation>
    <scope>NUCLEOTIDE SEQUENCE [LARGE SCALE GENOMIC DNA]</scope>
    <source>
        <strain evidence="11">ATCC 49490</strain>
    </source>
</reference>
<dbReference type="CDD" id="cd02022">
    <property type="entry name" value="DPCK"/>
    <property type="match status" value="1"/>
</dbReference>
<keyword evidence="11" id="KW-1185">Reference proteome</keyword>
<dbReference type="GO" id="GO:0005524">
    <property type="term" value="F:ATP binding"/>
    <property type="evidence" value="ECO:0007669"/>
    <property type="project" value="UniProtKB-UniRule"/>
</dbReference>
<dbReference type="PANTHER" id="PTHR10695:SF46">
    <property type="entry name" value="BIFUNCTIONAL COENZYME A SYNTHASE-RELATED"/>
    <property type="match status" value="1"/>
</dbReference>
<dbReference type="Proteomes" id="UP000028630">
    <property type="component" value="Unassembled WGS sequence"/>
</dbReference>
<comment type="function">
    <text evidence="8">Catalyzes the phosphorylation of the 3'-hydroxyl group of dephosphocoenzyme A to form coenzyme A.</text>
</comment>
<keyword evidence="7 8" id="KW-0173">Coenzyme A biosynthesis</keyword>
<comment type="caution">
    <text evidence="10">The sequence shown here is derived from an EMBL/GenBank/DDBJ whole genome shotgun (WGS) entry which is preliminary data.</text>
</comment>
<dbReference type="InterPro" id="IPR001977">
    <property type="entry name" value="Depp_CoAkinase"/>
</dbReference>
<keyword evidence="3 8" id="KW-0808">Transferase</keyword>
<comment type="subcellular location">
    <subcellularLocation>
        <location evidence="8">Cytoplasm</location>
    </subcellularLocation>
</comment>
<dbReference type="HAMAP" id="MF_00376">
    <property type="entry name" value="Dephospho_CoA_kinase"/>
    <property type="match status" value="1"/>
</dbReference>
<evidence type="ECO:0000256" key="7">
    <source>
        <dbReference type="ARBA" id="ARBA00022993"/>
    </source>
</evidence>
<keyword evidence="2 8" id="KW-0963">Cytoplasm</keyword>
<dbReference type="AlphaFoldDB" id="A0A085ABT2"/>
<evidence type="ECO:0000256" key="2">
    <source>
        <dbReference type="ARBA" id="ARBA00022490"/>
    </source>
</evidence>
<dbReference type="Pfam" id="PF01121">
    <property type="entry name" value="CoaE"/>
    <property type="match status" value="1"/>
</dbReference>
<evidence type="ECO:0000256" key="8">
    <source>
        <dbReference type="HAMAP-Rule" id="MF_00376"/>
    </source>
</evidence>
<dbReference type="FunFam" id="3.40.50.300:FF:000518">
    <property type="entry name" value="Dephospho-CoA kinase"/>
    <property type="match status" value="1"/>
</dbReference>
<sequence>MKYTVALTGGIGSGKSTVAEAFSRLGVNVIDADVIARQVVEPGTPALKAIAEHFGSHMVTAEGVLDRRALRERVFAHPDDKHWLNALLHPLIQQETQRQIEKATSPYVLWVVPLFVENRLFDKADRVLVVDVTPETQIFRTMQRDNVSREHAEHILAAQASREARLAAANDIIDNNGAPDAIASDVARLHAHYLQYARQAVLQEKS</sequence>
<feature type="binding site" evidence="8">
    <location>
        <begin position="12"/>
        <end position="17"/>
    </location>
    <ligand>
        <name>ATP</name>
        <dbReference type="ChEBI" id="CHEBI:30616"/>
    </ligand>
</feature>
<dbReference type="OrthoDB" id="9812943at2"/>
<dbReference type="RefSeq" id="WP_038155617.1">
    <property type="nucleotide sequence ID" value="NZ_JMTB01000059.1"/>
</dbReference>
<evidence type="ECO:0000256" key="5">
    <source>
        <dbReference type="ARBA" id="ARBA00022777"/>
    </source>
</evidence>
<keyword evidence="4 8" id="KW-0547">Nucleotide-binding</keyword>